<dbReference type="OrthoDB" id="2118965at2759"/>
<protein>
    <recommendedName>
        <fullName evidence="4">Allergen</fullName>
    </recommendedName>
</protein>
<feature type="compositionally biased region" description="Low complexity" evidence="1">
    <location>
        <begin position="368"/>
        <end position="388"/>
    </location>
</feature>
<feature type="region of interest" description="Disordered" evidence="1">
    <location>
        <begin position="218"/>
        <end position="321"/>
    </location>
</feature>
<dbReference type="PANTHER" id="PTHR38703:SF1">
    <property type="entry name" value="ALLERGEN"/>
    <property type="match status" value="1"/>
</dbReference>
<evidence type="ECO:0000256" key="1">
    <source>
        <dbReference type="SAM" id="MobiDB-lite"/>
    </source>
</evidence>
<evidence type="ECO:0000313" key="2">
    <source>
        <dbReference type="EMBL" id="KPM43818.1"/>
    </source>
</evidence>
<dbReference type="Pfam" id="PF01391">
    <property type="entry name" value="Collagen"/>
    <property type="match status" value="1"/>
</dbReference>
<gene>
    <name evidence="2" type="ORF">AK830_g2817</name>
</gene>
<dbReference type="PANTHER" id="PTHR38703">
    <property type="entry name" value="CHROMOSOME 8, WHOLE GENOME SHOTGUN SEQUENCE"/>
    <property type="match status" value="1"/>
</dbReference>
<proteinExistence type="predicted"/>
<feature type="region of interest" description="Disordered" evidence="1">
    <location>
        <begin position="184"/>
        <end position="204"/>
    </location>
</feature>
<sequence>MDKAKQVLSDITSRDGHHKTSVHEDVRQAVTEEHIKPTEHQNVTTAVDRDIHKDHHHTVVQPLEHRETLPEKHSHRVADVEHKTIHHGNDQELRDTLDRDQGKYKDTTRTHETTHTSSTAPVIESERVHHHVHEHIQPVLHKEVIQPHVIHTTVPIHETHHVAPVHHETSVLPTKTLAEFQKGTGTLHGRGETHVATEEGCPQKLGAGELESDKLHGVRSHLPGQHGQHGHHGQAAEQGQLGREGQIGRDGQLGREGVLGREGQTGREGVLGREGQTGQLGREGQTGQTGREGQTGGLGQFREGELGQHSHSRGAVGAPGAGALGSAGVAAAAAKTAHHNSSTTNPTRTGGNNIGSSDYKTLGNRDNTLSSQQTGSSTSTTASKPSLADKLNPFKDADGDGKKGIFS</sequence>
<feature type="region of interest" description="Disordered" evidence="1">
    <location>
        <begin position="334"/>
        <end position="407"/>
    </location>
</feature>
<feature type="compositionally biased region" description="Basic and acidic residues" evidence="1">
    <location>
        <begin position="392"/>
        <end position="407"/>
    </location>
</feature>
<feature type="region of interest" description="Disordered" evidence="1">
    <location>
        <begin position="1"/>
        <end position="22"/>
    </location>
</feature>
<comment type="caution">
    <text evidence="2">The sequence shown here is derived from an EMBL/GenBank/DDBJ whole genome shotgun (WGS) entry which is preliminary data.</text>
</comment>
<dbReference type="EMBL" id="LKCW01000027">
    <property type="protein sequence ID" value="KPM43818.1"/>
    <property type="molecule type" value="Genomic_DNA"/>
</dbReference>
<dbReference type="STRING" id="78410.A0A0P7BE61"/>
<dbReference type="AlphaFoldDB" id="A0A0P7BE61"/>
<keyword evidence="3" id="KW-1185">Reference proteome</keyword>
<dbReference type="Proteomes" id="UP000050424">
    <property type="component" value="Unassembled WGS sequence"/>
</dbReference>
<reference evidence="2 3" key="1">
    <citation type="submission" date="2015-09" db="EMBL/GenBank/DDBJ databases">
        <title>Draft genome of a European isolate of the apple canker pathogen Neonectria ditissima.</title>
        <authorList>
            <person name="Gomez-Cortecero A."/>
            <person name="Harrison R.J."/>
            <person name="Armitage A.D."/>
        </authorList>
    </citation>
    <scope>NUCLEOTIDE SEQUENCE [LARGE SCALE GENOMIC DNA]</scope>
    <source>
        <strain evidence="2 3">R09/05</strain>
    </source>
</reference>
<evidence type="ECO:0000313" key="3">
    <source>
        <dbReference type="Proteomes" id="UP000050424"/>
    </source>
</evidence>
<name>A0A0P7BE61_9HYPO</name>
<dbReference type="InterPro" id="IPR008160">
    <property type="entry name" value="Collagen"/>
</dbReference>
<organism evidence="2 3">
    <name type="scientific">Neonectria ditissima</name>
    <dbReference type="NCBI Taxonomy" id="78410"/>
    <lineage>
        <taxon>Eukaryota</taxon>
        <taxon>Fungi</taxon>
        <taxon>Dikarya</taxon>
        <taxon>Ascomycota</taxon>
        <taxon>Pezizomycotina</taxon>
        <taxon>Sordariomycetes</taxon>
        <taxon>Hypocreomycetidae</taxon>
        <taxon>Hypocreales</taxon>
        <taxon>Nectriaceae</taxon>
        <taxon>Neonectria</taxon>
    </lineage>
</organism>
<accession>A0A0P7BE61</accession>
<evidence type="ECO:0008006" key="4">
    <source>
        <dbReference type="Google" id="ProtNLM"/>
    </source>
</evidence>
<feature type="compositionally biased region" description="Polar residues" evidence="1">
    <location>
        <begin position="339"/>
        <end position="367"/>
    </location>
</feature>
<feature type="compositionally biased region" description="Low complexity" evidence="1">
    <location>
        <begin position="273"/>
        <end position="292"/>
    </location>
</feature>